<dbReference type="Proteomes" id="UP001163324">
    <property type="component" value="Chromosome 6"/>
</dbReference>
<evidence type="ECO:0000313" key="1">
    <source>
        <dbReference type="EMBL" id="KAI9898554.1"/>
    </source>
</evidence>
<dbReference type="EMBL" id="CM047945">
    <property type="protein sequence ID" value="KAI9898554.1"/>
    <property type="molecule type" value="Genomic_DNA"/>
</dbReference>
<gene>
    <name evidence="1" type="ORF">N3K66_006914</name>
</gene>
<proteinExistence type="predicted"/>
<protein>
    <submittedName>
        <fullName evidence="1">Uncharacterized protein</fullName>
    </submittedName>
</protein>
<name>A0ACC0UX53_9HYPO</name>
<sequence length="368" mass="38919">MMRLPLKPSSLSLPRRRAPGMRAGFSAAPRRRAFASKPPPPPAPAPFPTVETCPSPTCGCAPMPPFPDGLEIDRAAPMNGVVAAYAEQVLVCTGRDDWASRIEDDEGGDNFAADMKRAFGRGGRYTDPFHNVSVLNASFPSSPSPAPGTGSAHESGATTSLYLLPSFKYIPSVPRGSEKGIDALAKGHLLPRKLHPHHDGLSPEEKARLTRDEAGYAGLLGAVEDVEDVVVLICGHGGRDARCGVLGPVLRDEFEKVLASTGHAVRTGARSAGRSSSPDDGDGRVGARVGLISHIGGHKLAGNAIIYVPPGLRMESGAVHPLAGHGIWYGRVEPRHVDGIVRETVLKGNVVKDLLRGGIDPDRRILRL</sequence>
<keyword evidence="2" id="KW-1185">Reference proteome</keyword>
<organism evidence="1 2">
    <name type="scientific">Trichothecium roseum</name>
    <dbReference type="NCBI Taxonomy" id="47278"/>
    <lineage>
        <taxon>Eukaryota</taxon>
        <taxon>Fungi</taxon>
        <taxon>Dikarya</taxon>
        <taxon>Ascomycota</taxon>
        <taxon>Pezizomycotina</taxon>
        <taxon>Sordariomycetes</taxon>
        <taxon>Hypocreomycetidae</taxon>
        <taxon>Hypocreales</taxon>
        <taxon>Hypocreales incertae sedis</taxon>
        <taxon>Trichothecium</taxon>
    </lineage>
</organism>
<evidence type="ECO:0000313" key="2">
    <source>
        <dbReference type="Proteomes" id="UP001163324"/>
    </source>
</evidence>
<reference evidence="1" key="1">
    <citation type="submission" date="2022-10" db="EMBL/GenBank/DDBJ databases">
        <title>Complete Genome of Trichothecium roseum strain YXFP-22015, a Plant Pathogen Isolated from Citrus.</title>
        <authorList>
            <person name="Wang Y."/>
            <person name="Zhu L."/>
        </authorList>
    </citation>
    <scope>NUCLEOTIDE SEQUENCE</scope>
    <source>
        <strain evidence="1">YXFP-22015</strain>
    </source>
</reference>
<comment type="caution">
    <text evidence="1">The sequence shown here is derived from an EMBL/GenBank/DDBJ whole genome shotgun (WGS) entry which is preliminary data.</text>
</comment>
<accession>A0ACC0UX53</accession>